<organism evidence="2 3">
    <name type="scientific">Gossypium barbadense</name>
    <name type="common">Sea Island cotton</name>
    <name type="synonym">Hibiscus barbadensis</name>
    <dbReference type="NCBI Taxonomy" id="3634"/>
    <lineage>
        <taxon>Eukaryota</taxon>
        <taxon>Viridiplantae</taxon>
        <taxon>Streptophyta</taxon>
        <taxon>Embryophyta</taxon>
        <taxon>Tracheophyta</taxon>
        <taxon>Spermatophyta</taxon>
        <taxon>Magnoliopsida</taxon>
        <taxon>eudicotyledons</taxon>
        <taxon>Gunneridae</taxon>
        <taxon>Pentapetalae</taxon>
        <taxon>rosids</taxon>
        <taxon>malvids</taxon>
        <taxon>Malvales</taxon>
        <taxon>Malvaceae</taxon>
        <taxon>Malvoideae</taxon>
        <taxon>Gossypium</taxon>
    </lineage>
</organism>
<dbReference type="OrthoDB" id="1920481at2759"/>
<evidence type="ECO:0000256" key="1">
    <source>
        <dbReference type="SAM" id="MobiDB-lite"/>
    </source>
</evidence>
<gene>
    <name evidence="2" type="ORF">GOBAR_AA27388</name>
</gene>
<reference evidence="2 3" key="1">
    <citation type="submission" date="2015-01" db="EMBL/GenBank/DDBJ databases">
        <title>Genome of allotetraploid Gossypium barbadense reveals genomic plasticity and fiber elongation in cotton evolution.</title>
        <authorList>
            <person name="Chen X."/>
            <person name="Liu X."/>
            <person name="Zhao B."/>
            <person name="Zheng H."/>
            <person name="Hu Y."/>
            <person name="Lu G."/>
            <person name="Yang C."/>
            <person name="Chen J."/>
            <person name="Shan C."/>
            <person name="Zhang L."/>
            <person name="Zhou Y."/>
            <person name="Wang L."/>
            <person name="Guo W."/>
            <person name="Bai Y."/>
            <person name="Ruan J."/>
            <person name="Shangguan X."/>
            <person name="Mao Y."/>
            <person name="Jiang J."/>
            <person name="Zhu Y."/>
            <person name="Lei J."/>
            <person name="Kang H."/>
            <person name="Chen S."/>
            <person name="He X."/>
            <person name="Wang R."/>
            <person name="Wang Y."/>
            <person name="Chen J."/>
            <person name="Wang L."/>
            <person name="Yu S."/>
            <person name="Wang B."/>
            <person name="Wei J."/>
            <person name="Song S."/>
            <person name="Lu X."/>
            <person name="Gao Z."/>
            <person name="Gu W."/>
            <person name="Deng X."/>
            <person name="Ma D."/>
            <person name="Wang S."/>
            <person name="Liang W."/>
            <person name="Fang L."/>
            <person name="Cai C."/>
            <person name="Zhu X."/>
            <person name="Zhou B."/>
            <person name="Zhang Y."/>
            <person name="Chen Z."/>
            <person name="Xu S."/>
            <person name="Zhu R."/>
            <person name="Wang S."/>
            <person name="Zhang T."/>
            <person name="Zhao G."/>
        </authorList>
    </citation>
    <scope>NUCLEOTIDE SEQUENCE [LARGE SCALE GENOMIC DNA]</scope>
    <source>
        <strain evidence="3">cv. Xinhai21</strain>
        <tissue evidence="2">Leaf</tissue>
    </source>
</reference>
<accession>A0A2P5WQA6</accession>
<protein>
    <submittedName>
        <fullName evidence="2">Uncharacterized protein</fullName>
    </submittedName>
</protein>
<sequence>MAKRRAKKTVKEVPASAECEVERNDRKEGQNEENIPGLIDQEVERQCAAIRAVRDVEIEHMLTALRLLRSYCNEEQLQTPALQFFNDNLPNLSIVRNAENGQFEVQWKHEDGNISIHGADGRDVHASLLHRMSLVYANCPSIPSFSGFELSTEAARKSLLRVDSQQIKDFVLEGTSESQMFGMHDGLQTPGVTSQRLSIGTTPKTKRLPKPGEILLSVHGSPLGVYKEENMEAIHGPGFKILAPALSLRGLDYLYMAGLGQGVTNLSWPSSARIKLAGQSDPGFSRGWFYNQINFVCLFEHNGRCVFIYVQDVLELHILLISENSACRV</sequence>
<dbReference type="EMBL" id="KZ666835">
    <property type="protein sequence ID" value="PPR93265.1"/>
    <property type="molecule type" value="Genomic_DNA"/>
</dbReference>
<feature type="compositionally biased region" description="Basic and acidic residues" evidence="1">
    <location>
        <begin position="20"/>
        <end position="30"/>
    </location>
</feature>
<dbReference type="PANTHER" id="PTHR37248:SF1">
    <property type="entry name" value="TRANSLATION INITIATION FACTOR"/>
    <property type="match status" value="1"/>
</dbReference>
<dbReference type="PANTHER" id="PTHR37248">
    <property type="entry name" value="TRANSLATION INITIATION FACTOR"/>
    <property type="match status" value="1"/>
</dbReference>
<dbReference type="AlphaFoldDB" id="A0A2P5WQA6"/>
<dbReference type="Proteomes" id="UP000239757">
    <property type="component" value="Unassembled WGS sequence"/>
</dbReference>
<feature type="region of interest" description="Disordered" evidence="1">
    <location>
        <begin position="1"/>
        <end position="37"/>
    </location>
</feature>
<proteinExistence type="predicted"/>
<evidence type="ECO:0000313" key="2">
    <source>
        <dbReference type="EMBL" id="PPR93265.1"/>
    </source>
</evidence>
<evidence type="ECO:0000313" key="3">
    <source>
        <dbReference type="Proteomes" id="UP000239757"/>
    </source>
</evidence>
<name>A0A2P5WQA6_GOSBA</name>